<dbReference type="Proteomes" id="UP000078597">
    <property type="component" value="Unassembled WGS sequence"/>
</dbReference>
<evidence type="ECO:0000313" key="2">
    <source>
        <dbReference type="Proteomes" id="UP000078597"/>
    </source>
</evidence>
<dbReference type="AlphaFoldDB" id="A0A1A8WTZ2"/>
<name>A0A1A8WTZ2_PLAMA</name>
<dbReference type="EMBL" id="FLQW01003941">
    <property type="protein sequence ID" value="SBS96386.1"/>
    <property type="molecule type" value="Genomic_DNA"/>
</dbReference>
<proteinExistence type="predicted"/>
<organism evidence="1 2">
    <name type="scientific">Plasmodium malariae</name>
    <dbReference type="NCBI Taxonomy" id="5858"/>
    <lineage>
        <taxon>Eukaryota</taxon>
        <taxon>Sar</taxon>
        <taxon>Alveolata</taxon>
        <taxon>Apicomplexa</taxon>
        <taxon>Aconoidasida</taxon>
        <taxon>Haemosporida</taxon>
        <taxon>Plasmodiidae</taxon>
        <taxon>Plasmodium</taxon>
        <taxon>Plasmodium (Plasmodium)</taxon>
    </lineage>
</organism>
<sequence>MKNISDIYENKETKNDVLLKNICELEHHIYYEKNEEKDEKIENRALYLDSSINKCKTEVNLCEKSQIKENTRETNNSYLGSSRNKEILTYIEADNFTQEIEN</sequence>
<accession>A0A1A8WTZ2</accession>
<gene>
    <name evidence="1" type="ORF">PMALA_053370</name>
</gene>
<reference evidence="2" key="1">
    <citation type="submission" date="2016-05" db="EMBL/GenBank/DDBJ databases">
        <authorList>
            <person name="Naeem Raeece"/>
        </authorList>
    </citation>
    <scope>NUCLEOTIDE SEQUENCE [LARGE SCALE GENOMIC DNA]</scope>
</reference>
<evidence type="ECO:0000313" key="1">
    <source>
        <dbReference type="EMBL" id="SBS96386.1"/>
    </source>
</evidence>
<protein>
    <submittedName>
        <fullName evidence="1">Uncharacterized protein</fullName>
    </submittedName>
</protein>